<reference evidence="2 3" key="1">
    <citation type="submission" date="2023-12" db="EMBL/GenBank/DDBJ databases">
        <title>Stenotrophomonas guangdongensis sp. nov., isolated from wilted pepper plants (Capsicum annuum).</title>
        <authorList>
            <person name="Qiu M."/>
            <person name="Li Y."/>
            <person name="Liu Q."/>
            <person name="Zhang X."/>
            <person name="Huang Y."/>
            <person name="Guo R."/>
            <person name="Hu M."/>
            <person name="Zhou J."/>
            <person name="Zhou X."/>
        </authorList>
    </citation>
    <scope>NUCLEOTIDE SEQUENCE [LARGE SCALE GENOMIC DNA]</scope>
    <source>
        <strain evidence="2 3">MH1</strain>
    </source>
</reference>
<evidence type="ECO:0000313" key="2">
    <source>
        <dbReference type="EMBL" id="MEA5669408.1"/>
    </source>
</evidence>
<name>A0ABU5V7S1_9GAMM</name>
<organism evidence="2 3">
    <name type="scientific">Stenotrophomonas capsici</name>
    <dbReference type="NCBI Taxonomy" id="3110230"/>
    <lineage>
        <taxon>Bacteria</taxon>
        <taxon>Pseudomonadati</taxon>
        <taxon>Pseudomonadota</taxon>
        <taxon>Gammaproteobacteria</taxon>
        <taxon>Lysobacterales</taxon>
        <taxon>Lysobacteraceae</taxon>
        <taxon>Stenotrophomonas</taxon>
    </lineage>
</organism>
<dbReference type="RefSeq" id="WP_323439614.1">
    <property type="nucleotide sequence ID" value="NZ_JAYFUH010000249.1"/>
</dbReference>
<sequence length="320" mass="36279">MDTSQKKQSIQRFLAERAAGSEHGLVVMLDRFLDRGAGFQEFVGRDCHSVDVCLKHPAFTDVCRTPRLVHIRPEDSDLIARVLDLALREQAFPLQEAAAGLSVAGWMETDAPLEVLARHFAVTMEQRLGTTGQLRVLRISDRRVLEFVWALLDIPQRRSLLGPITHWHFIDRRDEIQSLALKDGDQRHEVSGQRLRLDHAQWLELEQCQQVQEMARGWKGMVDVLPKDYLRQLRAALASAKRLGLSVNHDIQLLAAYILQIHPLLASHPTVVALVERSVAERSPLMDALAEIPDPEGWDQIKSELGPVRFPYFAFDTAQT</sequence>
<protein>
    <submittedName>
        <fullName evidence="2">DUF4123 domain-containing protein</fullName>
    </submittedName>
</protein>
<feature type="domain" description="DUF4123" evidence="1">
    <location>
        <begin position="87"/>
        <end position="158"/>
    </location>
</feature>
<comment type="caution">
    <text evidence="2">The sequence shown here is derived from an EMBL/GenBank/DDBJ whole genome shotgun (WGS) entry which is preliminary data.</text>
</comment>
<evidence type="ECO:0000259" key="1">
    <source>
        <dbReference type="Pfam" id="PF13503"/>
    </source>
</evidence>
<dbReference type="Pfam" id="PF13503">
    <property type="entry name" value="DUF4123"/>
    <property type="match status" value="1"/>
</dbReference>
<keyword evidence="3" id="KW-1185">Reference proteome</keyword>
<dbReference type="InterPro" id="IPR025391">
    <property type="entry name" value="DUF4123"/>
</dbReference>
<dbReference type="EMBL" id="JAYFUH010000249">
    <property type="protein sequence ID" value="MEA5669408.1"/>
    <property type="molecule type" value="Genomic_DNA"/>
</dbReference>
<evidence type="ECO:0000313" key="3">
    <source>
        <dbReference type="Proteomes" id="UP001301653"/>
    </source>
</evidence>
<proteinExistence type="predicted"/>
<dbReference type="Proteomes" id="UP001301653">
    <property type="component" value="Unassembled WGS sequence"/>
</dbReference>
<accession>A0ABU5V7S1</accession>
<gene>
    <name evidence="2" type="ORF">VA603_17890</name>
</gene>